<organism evidence="15 19">
    <name type="scientific">Adineta steineri</name>
    <dbReference type="NCBI Taxonomy" id="433720"/>
    <lineage>
        <taxon>Eukaryota</taxon>
        <taxon>Metazoa</taxon>
        <taxon>Spiralia</taxon>
        <taxon>Gnathifera</taxon>
        <taxon>Rotifera</taxon>
        <taxon>Eurotatoria</taxon>
        <taxon>Bdelloidea</taxon>
        <taxon>Adinetida</taxon>
        <taxon>Adinetidae</taxon>
        <taxon>Adineta</taxon>
    </lineage>
</organism>
<dbReference type="GO" id="GO:0032222">
    <property type="term" value="P:regulation of synaptic transmission, cholinergic"/>
    <property type="evidence" value="ECO:0007669"/>
    <property type="project" value="InterPro"/>
</dbReference>
<dbReference type="EMBL" id="CAJOAZ010005232">
    <property type="protein sequence ID" value="CAF4092580.1"/>
    <property type="molecule type" value="Genomic_DNA"/>
</dbReference>
<evidence type="ECO:0000313" key="16">
    <source>
        <dbReference type="EMBL" id="CAF1492075.1"/>
    </source>
</evidence>
<dbReference type="Pfam" id="PF17064">
    <property type="entry name" value="QVR"/>
    <property type="match status" value="1"/>
</dbReference>
<evidence type="ECO:0000313" key="17">
    <source>
        <dbReference type="EMBL" id="CAF3563300.1"/>
    </source>
</evidence>
<dbReference type="InterPro" id="IPR031424">
    <property type="entry name" value="QVR-like"/>
</dbReference>
<keyword evidence="3" id="KW-0472">Membrane</keyword>
<dbReference type="GO" id="GO:0030431">
    <property type="term" value="P:sleep"/>
    <property type="evidence" value="ECO:0007669"/>
    <property type="project" value="InterPro"/>
</dbReference>
<evidence type="ECO:0000313" key="19">
    <source>
        <dbReference type="Proteomes" id="UP000663891"/>
    </source>
</evidence>
<evidence type="ECO:0000256" key="6">
    <source>
        <dbReference type="ARBA" id="ARBA00023157"/>
    </source>
</evidence>
<name>A0A815JAL4_9BILA</name>
<dbReference type="Proteomes" id="UP000663845">
    <property type="component" value="Unassembled WGS sequence"/>
</dbReference>
<evidence type="ECO:0000256" key="8">
    <source>
        <dbReference type="ARBA" id="ARBA00031037"/>
    </source>
</evidence>
<evidence type="ECO:0000313" key="18">
    <source>
        <dbReference type="EMBL" id="CAF4092580.1"/>
    </source>
</evidence>
<evidence type="ECO:0000256" key="1">
    <source>
        <dbReference type="ARBA" id="ARBA00004471"/>
    </source>
</evidence>
<dbReference type="Proteomes" id="UP000663844">
    <property type="component" value="Unassembled WGS sequence"/>
</dbReference>
<dbReference type="OrthoDB" id="10041690at2759"/>
<evidence type="ECO:0000256" key="3">
    <source>
        <dbReference type="ARBA" id="ARBA00022475"/>
    </source>
</evidence>
<dbReference type="PANTHER" id="PTHR33562">
    <property type="entry name" value="ATILLA, ISOFORM B-RELATED-RELATED"/>
    <property type="match status" value="1"/>
</dbReference>
<dbReference type="GO" id="GO:0045121">
    <property type="term" value="C:membrane raft"/>
    <property type="evidence" value="ECO:0007669"/>
    <property type="project" value="UniProtKB-SubCell"/>
</dbReference>
<dbReference type="GO" id="GO:0005886">
    <property type="term" value="C:plasma membrane"/>
    <property type="evidence" value="ECO:0007669"/>
    <property type="project" value="UniProtKB-SubCell"/>
</dbReference>
<dbReference type="Proteomes" id="UP000663881">
    <property type="component" value="Unassembled WGS sequence"/>
</dbReference>
<dbReference type="InterPro" id="IPR050975">
    <property type="entry name" value="Sleep_regulator"/>
</dbReference>
<dbReference type="AlphaFoldDB" id="A0A815JAL4"/>
<evidence type="ECO:0000256" key="9">
    <source>
        <dbReference type="ARBA" id="ARBA00044499"/>
    </source>
</evidence>
<dbReference type="EMBL" id="CAJNOG010002146">
    <property type="protein sequence ID" value="CAF1492075.1"/>
    <property type="molecule type" value="Genomic_DNA"/>
</dbReference>
<evidence type="ECO:0000256" key="14">
    <source>
        <dbReference type="SAM" id="SignalP"/>
    </source>
</evidence>
<keyword evidence="6" id="KW-1015">Disulfide bond</keyword>
<dbReference type="EMBL" id="CAJNON010000787">
    <property type="protein sequence ID" value="CAF1378156.1"/>
    <property type="molecule type" value="Genomic_DNA"/>
</dbReference>
<evidence type="ECO:0000256" key="13">
    <source>
        <dbReference type="ARBA" id="ARBA00046769"/>
    </source>
</evidence>
<keyword evidence="5" id="KW-0090">Biological rhythms</keyword>
<keyword evidence="7" id="KW-0325">Glycoprotein</keyword>
<comment type="subcellular location">
    <subcellularLocation>
        <location evidence="1">Cell membrane</location>
        <topology evidence="1">Lipid-anchor</topology>
        <topology evidence="1">GPI-anchor</topology>
        <orientation evidence="1">Extracellular side</orientation>
    </subcellularLocation>
    <subcellularLocation>
        <location evidence="9">Membrane raft</location>
        <topology evidence="9">Lipid-anchor</topology>
        <topology evidence="9">GPI-anchor</topology>
        <orientation evidence="9">Extracellular side</orientation>
    </subcellularLocation>
</comment>
<evidence type="ECO:0000256" key="11">
    <source>
        <dbReference type="ARBA" id="ARBA00044561"/>
    </source>
</evidence>
<keyword evidence="4 14" id="KW-0732">Signal</keyword>
<sequence length="138" mass="15023">MQSIFILVLTLGCISVVSTYQCYQCHDDNNGDCNDPFNANGMTEQNKVEVLPDGVCAKVKRQQGDFISVYRTTYASDGMAETCLGGVNGCKKVTEEATTSTLCCCTSDLCNGVSAVQQKPLIVLLTIGTLAMFTYQWY</sequence>
<evidence type="ECO:0000256" key="4">
    <source>
        <dbReference type="ARBA" id="ARBA00022729"/>
    </source>
</evidence>
<evidence type="ECO:0000256" key="12">
    <source>
        <dbReference type="ARBA" id="ARBA00045788"/>
    </source>
</evidence>
<protein>
    <recommendedName>
        <fullName evidence="10">UPAR/Ly6 domain-containing protein qvr</fullName>
    </recommendedName>
    <alternativeName>
        <fullName evidence="11">Protein quiver</fullName>
    </alternativeName>
    <alternativeName>
        <fullName evidence="8">Protein sleepless</fullName>
    </alternativeName>
</protein>
<reference evidence="15" key="1">
    <citation type="submission" date="2021-02" db="EMBL/GenBank/DDBJ databases">
        <authorList>
            <person name="Nowell W R."/>
        </authorList>
    </citation>
    <scope>NUCLEOTIDE SEQUENCE</scope>
</reference>
<proteinExistence type="inferred from homology"/>
<evidence type="ECO:0000256" key="2">
    <source>
        <dbReference type="ARBA" id="ARBA00010522"/>
    </source>
</evidence>
<evidence type="ECO:0000256" key="7">
    <source>
        <dbReference type="ARBA" id="ARBA00023180"/>
    </source>
</evidence>
<comment type="subunit">
    <text evidence="13">Interacts (via loop 2 of the three-fingered Ly-6 domain) with Sh/shaker; this interaction may stabilize both components of the complex and may be required for targeting or retention of Sh/shaker to neural cell projections. Interacts (via loop 2 of the three-fingered Ly-6 domain) with nAChRalpha3 and potentially other nicotinic acetylcholine receptors; this interaction is required for antagonism of nicotinic acetylcholine receptors.</text>
</comment>
<comment type="similarity">
    <text evidence="2">Belongs to the quiver family.</text>
</comment>
<dbReference type="Proteomes" id="UP000663891">
    <property type="component" value="Unassembled WGS sequence"/>
</dbReference>
<dbReference type="GO" id="GO:0048511">
    <property type="term" value="P:rhythmic process"/>
    <property type="evidence" value="ECO:0007669"/>
    <property type="project" value="UniProtKB-KW"/>
</dbReference>
<comment type="function">
    <text evidence="12">Bifunctional regulator of neuronal activity in the mushroom body, and possibly other regions of the brain, that acts as a signaling molecule required for homeostatic regulation of sleep under normal conditions and after sleep deprivation. Reduces neuronal excitability by enhancing Sh/shaker K(+) channel activity; possibly by stabilizing Sh/shaker to increase protein levels, accelerating its activation kinetics, slowing C-type inactivation and enhancing recovery from inactivation. Specifically affects the A-type K(+) current. Antagonizes nicotinic acetylcholine receptors (nAChRs) to reduce synaptic transmission, possibly by preventing their localization to the cell surface. Required for regulation of neuromuscular excitability and plasticity at neuromuscular junctions.</text>
</comment>
<comment type="caution">
    <text evidence="15">The sequence shown here is derived from an EMBL/GenBank/DDBJ whole genome shotgun (WGS) entry which is preliminary data.</text>
</comment>
<evidence type="ECO:0000313" key="15">
    <source>
        <dbReference type="EMBL" id="CAF1378156.1"/>
    </source>
</evidence>
<keyword evidence="3" id="KW-1003">Cell membrane</keyword>
<feature type="signal peptide" evidence="14">
    <location>
        <begin position="1"/>
        <end position="19"/>
    </location>
</feature>
<gene>
    <name evidence="16" type="ORF">JYZ213_LOCUS42985</name>
    <name evidence="17" type="ORF">OKA104_LOCUS4708</name>
    <name evidence="18" type="ORF">OXD698_LOCUS34975</name>
    <name evidence="15" type="ORF">VCS650_LOCUS35248</name>
</gene>
<dbReference type="PANTHER" id="PTHR33562:SF31">
    <property type="entry name" value="PROTEIN QUIVER"/>
    <property type="match status" value="1"/>
</dbReference>
<evidence type="ECO:0000256" key="10">
    <source>
        <dbReference type="ARBA" id="ARBA00044524"/>
    </source>
</evidence>
<dbReference type="EMBL" id="CAJOAY010000155">
    <property type="protein sequence ID" value="CAF3563300.1"/>
    <property type="molecule type" value="Genomic_DNA"/>
</dbReference>
<feature type="chain" id="PRO_5036227885" description="UPAR/Ly6 domain-containing protein qvr" evidence="14">
    <location>
        <begin position="20"/>
        <end position="138"/>
    </location>
</feature>
<evidence type="ECO:0000256" key="5">
    <source>
        <dbReference type="ARBA" id="ARBA00023108"/>
    </source>
</evidence>
<accession>A0A815JAL4</accession>